<dbReference type="InterPro" id="IPR011008">
    <property type="entry name" value="Dimeric_a/b-barrel"/>
</dbReference>
<evidence type="ECO:0000313" key="5">
    <source>
        <dbReference type="Proteomes" id="UP001326715"/>
    </source>
</evidence>
<feature type="domain" description="NIPSNAP" evidence="1">
    <location>
        <begin position="164"/>
        <end position="258"/>
    </location>
</feature>
<dbReference type="RefSeq" id="WP_083571530.1">
    <property type="nucleotide sequence ID" value="NZ_CBHWAX010000045.1"/>
</dbReference>
<dbReference type="STRING" id="1004.SAMN05661012_02869"/>
<dbReference type="EMBL" id="FPIZ01000008">
    <property type="protein sequence ID" value="SFW60380.1"/>
    <property type="molecule type" value="Genomic_DNA"/>
</dbReference>
<proteinExistence type="predicted"/>
<evidence type="ECO:0000259" key="1">
    <source>
        <dbReference type="Pfam" id="PF07978"/>
    </source>
</evidence>
<dbReference type="OrthoDB" id="192769at2"/>
<gene>
    <name evidence="2" type="ORF">SAMN05661012_02869</name>
    <name evidence="3" type="ORF">SR876_30240</name>
</gene>
<dbReference type="EMBL" id="CP140154">
    <property type="protein sequence ID" value="WQG89212.1"/>
    <property type="molecule type" value="Genomic_DNA"/>
</dbReference>
<evidence type="ECO:0000313" key="2">
    <source>
        <dbReference type="EMBL" id="SFW60380.1"/>
    </source>
</evidence>
<evidence type="ECO:0000313" key="4">
    <source>
        <dbReference type="Proteomes" id="UP000183788"/>
    </source>
</evidence>
<protein>
    <submittedName>
        <fullName evidence="3">NIPSNAP family protein</fullName>
    </submittedName>
    <submittedName>
        <fullName evidence="2">NIPSNAP protein</fullName>
    </submittedName>
</protein>
<sequence>MKIPQTLKNARYFLNGNNFNVLCLFFFLLPRMTQAHPVPPKKEYYSLLVYHLKDKGQEAILDNYCQQALLPYLHKQGFGKIGVFKPITNDTTVYILIPSSNLEKLLKWPENALKDAAYLQNGKEYVAAAWDHPVYSRMETVILEAFPEMQQMAVPNVKDTGAIYELRSYEGPTERLYQNKVEMFNKGNEVGIFKRLGFNAVFYASVVSGSRMPNLMYMTSFVSRAEREAHWKAFGADAEWKKLIGDSYYAHNVSHQDIILCHAATYSDY</sequence>
<dbReference type="Proteomes" id="UP000183788">
    <property type="component" value="Unassembled WGS sequence"/>
</dbReference>
<dbReference type="SUPFAM" id="SSF54909">
    <property type="entry name" value="Dimeric alpha+beta barrel"/>
    <property type="match status" value="1"/>
</dbReference>
<organism evidence="2 4">
    <name type="scientific">Chitinophaga sancti</name>
    <dbReference type="NCBI Taxonomy" id="1004"/>
    <lineage>
        <taxon>Bacteria</taxon>
        <taxon>Pseudomonadati</taxon>
        <taxon>Bacteroidota</taxon>
        <taxon>Chitinophagia</taxon>
        <taxon>Chitinophagales</taxon>
        <taxon>Chitinophagaceae</taxon>
        <taxon>Chitinophaga</taxon>
    </lineage>
</organism>
<accession>A0A1K1QL16</accession>
<dbReference type="Pfam" id="PF07978">
    <property type="entry name" value="NIPSNAP"/>
    <property type="match status" value="1"/>
</dbReference>
<reference evidence="3 5" key="2">
    <citation type="submission" date="2023-11" db="EMBL/GenBank/DDBJ databases">
        <title>MicrobeMod: A computational toolkit for identifying prokaryotic methylation and restriction-modification with nanopore sequencing.</title>
        <authorList>
            <person name="Crits-Christoph A."/>
            <person name="Kang S.C."/>
            <person name="Lee H."/>
            <person name="Ostrov N."/>
        </authorList>
    </citation>
    <scope>NUCLEOTIDE SEQUENCE [LARGE SCALE GENOMIC DNA]</scope>
    <source>
        <strain evidence="3 5">ATCC 23090</strain>
    </source>
</reference>
<name>A0A1K1QL16_9BACT</name>
<dbReference type="Gene3D" id="3.30.70.100">
    <property type="match status" value="2"/>
</dbReference>
<keyword evidence="5" id="KW-1185">Reference proteome</keyword>
<reference evidence="2 4" key="1">
    <citation type="submission" date="2016-11" db="EMBL/GenBank/DDBJ databases">
        <authorList>
            <person name="Jaros S."/>
            <person name="Januszkiewicz K."/>
            <person name="Wedrychowicz H."/>
        </authorList>
    </citation>
    <scope>NUCLEOTIDE SEQUENCE [LARGE SCALE GENOMIC DNA]</scope>
    <source>
        <strain evidence="2 4">DSM 784</strain>
    </source>
</reference>
<dbReference type="InterPro" id="IPR012577">
    <property type="entry name" value="NIPSNAP"/>
</dbReference>
<dbReference type="Proteomes" id="UP001326715">
    <property type="component" value="Chromosome"/>
</dbReference>
<evidence type="ECO:0000313" key="3">
    <source>
        <dbReference type="EMBL" id="WQG89212.1"/>
    </source>
</evidence>
<dbReference type="AlphaFoldDB" id="A0A1K1QL16"/>